<evidence type="ECO:0000313" key="2">
    <source>
        <dbReference type="EMBL" id="KAA6400438.1"/>
    </source>
</evidence>
<feature type="compositionally biased region" description="Polar residues" evidence="1">
    <location>
        <begin position="263"/>
        <end position="272"/>
    </location>
</feature>
<proteinExistence type="predicted"/>
<protein>
    <submittedName>
        <fullName evidence="2">Uncharacterized protein</fullName>
    </submittedName>
</protein>
<reference evidence="2 3" key="1">
    <citation type="submission" date="2019-03" db="EMBL/GenBank/DDBJ databases">
        <title>Single cell metagenomics reveals metabolic interactions within the superorganism composed of flagellate Streblomastix strix and complex community of Bacteroidetes bacteria on its surface.</title>
        <authorList>
            <person name="Treitli S.C."/>
            <person name="Kolisko M."/>
            <person name="Husnik F."/>
            <person name="Keeling P."/>
            <person name="Hampl V."/>
        </authorList>
    </citation>
    <scope>NUCLEOTIDE SEQUENCE [LARGE SCALE GENOMIC DNA]</scope>
    <source>
        <strain evidence="2">ST1C</strain>
    </source>
</reference>
<accession>A0A5J4WZ89</accession>
<dbReference type="Proteomes" id="UP000324800">
    <property type="component" value="Unassembled WGS sequence"/>
</dbReference>
<feature type="compositionally biased region" description="Acidic residues" evidence="1">
    <location>
        <begin position="327"/>
        <end position="345"/>
    </location>
</feature>
<evidence type="ECO:0000256" key="1">
    <source>
        <dbReference type="SAM" id="MobiDB-lite"/>
    </source>
</evidence>
<feature type="region of interest" description="Disordered" evidence="1">
    <location>
        <begin position="245"/>
        <end position="345"/>
    </location>
</feature>
<dbReference type="EMBL" id="SNRW01000562">
    <property type="protein sequence ID" value="KAA6400438.1"/>
    <property type="molecule type" value="Genomic_DNA"/>
</dbReference>
<gene>
    <name evidence="2" type="ORF">EZS28_004038</name>
</gene>
<dbReference type="AlphaFoldDB" id="A0A5J4WZ89"/>
<name>A0A5J4WZ89_9EUKA</name>
<feature type="compositionally biased region" description="Acidic residues" evidence="1">
    <location>
        <begin position="289"/>
        <end position="299"/>
    </location>
</feature>
<comment type="caution">
    <text evidence="2">The sequence shown here is derived from an EMBL/GenBank/DDBJ whole genome shotgun (WGS) entry which is preliminary data.</text>
</comment>
<evidence type="ECO:0000313" key="3">
    <source>
        <dbReference type="Proteomes" id="UP000324800"/>
    </source>
</evidence>
<sequence length="381" mass="44451">MVRMQTRSDHVKLLKSFLSSFEANFGECVLIFALLRNPVFLNALNYIKQIEEHLKCAILSCIAEFSSTQELLALGYDLTNDQLKYAKKRAKKNIYQVLSNDNEDCEKLQKKLNDQQIQMIENVILPFTTEQQANSKSPTIPSAHIMKRHGKAKCDSEIGEIKTSLYQNLPANGIENIEKLQEALIENTKRCSNKKEFIIHKDQEQFIGKTIQVKNIKSYLFFKRESEIADVQALHTFESSNSTKINMTEKEISKKDRKHSSRKQTVPQTSTPPKVMNIIESRIQKDNNDQNDEDDEDDDMQHSQTDQQQELEPIRIVKRKRRRIELDSDEDEEENIYQNDEQYDEFEEMVPSDQFGEDEDQELIALKSAFKKNGRNKQKKY</sequence>
<organism evidence="2 3">
    <name type="scientific">Streblomastix strix</name>
    <dbReference type="NCBI Taxonomy" id="222440"/>
    <lineage>
        <taxon>Eukaryota</taxon>
        <taxon>Metamonada</taxon>
        <taxon>Preaxostyla</taxon>
        <taxon>Oxymonadida</taxon>
        <taxon>Streblomastigidae</taxon>
        <taxon>Streblomastix</taxon>
    </lineage>
</organism>